<name>A0AA35G8G6_9FIRM</name>
<reference evidence="7" key="1">
    <citation type="submission" date="2022-03" db="EMBL/GenBank/DDBJ databases">
        <title>Complete genome sequence of Caldinitratiruptor microaerophilus.</title>
        <authorList>
            <person name="Mukaiyama R."/>
            <person name="Nishiyama T."/>
            <person name="Ueda K."/>
        </authorList>
    </citation>
    <scope>NUCLEOTIDE SEQUENCE</scope>
    <source>
        <strain evidence="7">JCM 16183</strain>
    </source>
</reference>
<comment type="similarity">
    <text evidence="1">Belongs to the ABC transporter superfamily.</text>
</comment>
<dbReference type="PROSITE" id="PS50893">
    <property type="entry name" value="ABC_TRANSPORTER_2"/>
    <property type="match status" value="1"/>
</dbReference>
<dbReference type="GO" id="GO:0005524">
    <property type="term" value="F:ATP binding"/>
    <property type="evidence" value="ECO:0007669"/>
    <property type="project" value="UniProtKB-KW"/>
</dbReference>
<dbReference type="Gene3D" id="3.40.50.300">
    <property type="entry name" value="P-loop containing nucleotide triphosphate hydrolases"/>
    <property type="match status" value="1"/>
</dbReference>
<dbReference type="KEGG" id="cmic:caldi_21310"/>
<dbReference type="InterPro" id="IPR003593">
    <property type="entry name" value="AAA+_ATPase"/>
</dbReference>
<protein>
    <submittedName>
        <fullName evidence="7">ABC transporter ATP-binding protein</fullName>
    </submittedName>
</protein>
<dbReference type="InterPro" id="IPR027417">
    <property type="entry name" value="P-loop_NTPase"/>
</dbReference>
<keyword evidence="5" id="KW-0029">Amino-acid transport</keyword>
<dbReference type="SMART" id="SM00382">
    <property type="entry name" value="AAA"/>
    <property type="match status" value="1"/>
</dbReference>
<evidence type="ECO:0000259" key="6">
    <source>
        <dbReference type="PROSITE" id="PS50893"/>
    </source>
</evidence>
<dbReference type="SUPFAM" id="SSF52540">
    <property type="entry name" value="P-loop containing nucleoside triphosphate hydrolases"/>
    <property type="match status" value="1"/>
</dbReference>
<evidence type="ECO:0000256" key="3">
    <source>
        <dbReference type="ARBA" id="ARBA00022741"/>
    </source>
</evidence>
<feature type="domain" description="ABC transporter" evidence="6">
    <location>
        <begin position="2"/>
        <end position="234"/>
    </location>
</feature>
<dbReference type="InterPro" id="IPR052156">
    <property type="entry name" value="BCAA_Transport_ATP-bd_LivF"/>
</dbReference>
<dbReference type="PROSITE" id="PS00211">
    <property type="entry name" value="ABC_TRANSPORTER_1"/>
    <property type="match status" value="1"/>
</dbReference>
<keyword evidence="4 7" id="KW-0067">ATP-binding</keyword>
<dbReference type="InterPro" id="IPR017871">
    <property type="entry name" value="ABC_transporter-like_CS"/>
</dbReference>
<dbReference type="Proteomes" id="UP001163687">
    <property type="component" value="Chromosome"/>
</dbReference>
<evidence type="ECO:0000256" key="1">
    <source>
        <dbReference type="ARBA" id="ARBA00005417"/>
    </source>
</evidence>
<organism evidence="7 8">
    <name type="scientific">Caldinitratiruptor microaerophilus</name>
    <dbReference type="NCBI Taxonomy" id="671077"/>
    <lineage>
        <taxon>Bacteria</taxon>
        <taxon>Bacillati</taxon>
        <taxon>Bacillota</taxon>
        <taxon>Clostridia</taxon>
        <taxon>Eubacteriales</taxon>
        <taxon>Symbiobacteriaceae</taxon>
        <taxon>Caldinitratiruptor</taxon>
    </lineage>
</organism>
<keyword evidence="2" id="KW-0813">Transport</keyword>
<dbReference type="PANTHER" id="PTHR43820">
    <property type="entry name" value="HIGH-AFFINITY BRANCHED-CHAIN AMINO ACID TRANSPORT ATP-BINDING PROTEIN LIVF"/>
    <property type="match status" value="1"/>
</dbReference>
<evidence type="ECO:0000313" key="8">
    <source>
        <dbReference type="Proteomes" id="UP001163687"/>
    </source>
</evidence>
<dbReference type="GO" id="GO:0016887">
    <property type="term" value="F:ATP hydrolysis activity"/>
    <property type="evidence" value="ECO:0007669"/>
    <property type="project" value="InterPro"/>
</dbReference>
<keyword evidence="3" id="KW-0547">Nucleotide-binding</keyword>
<proteinExistence type="inferred from homology"/>
<dbReference type="GO" id="GO:0015807">
    <property type="term" value="P:L-amino acid transport"/>
    <property type="evidence" value="ECO:0007669"/>
    <property type="project" value="TreeGrafter"/>
</dbReference>
<evidence type="ECO:0000256" key="2">
    <source>
        <dbReference type="ARBA" id="ARBA00022448"/>
    </source>
</evidence>
<evidence type="ECO:0000313" key="7">
    <source>
        <dbReference type="EMBL" id="BDG61041.1"/>
    </source>
</evidence>
<evidence type="ECO:0000256" key="5">
    <source>
        <dbReference type="ARBA" id="ARBA00022970"/>
    </source>
</evidence>
<evidence type="ECO:0000256" key="4">
    <source>
        <dbReference type="ARBA" id="ARBA00022840"/>
    </source>
</evidence>
<accession>A0AA35G8G6</accession>
<gene>
    <name evidence="7" type="ORF">caldi_21310</name>
</gene>
<dbReference type="AlphaFoldDB" id="A0AA35G8G6"/>
<dbReference type="RefSeq" id="WP_264841722.1">
    <property type="nucleotide sequence ID" value="NZ_AP025628.1"/>
</dbReference>
<dbReference type="CDD" id="cd03224">
    <property type="entry name" value="ABC_TM1139_LivF_branched"/>
    <property type="match status" value="1"/>
</dbReference>
<dbReference type="EMBL" id="AP025628">
    <property type="protein sequence ID" value="BDG61041.1"/>
    <property type="molecule type" value="Genomic_DNA"/>
</dbReference>
<dbReference type="PANTHER" id="PTHR43820:SF4">
    <property type="entry name" value="HIGH-AFFINITY BRANCHED-CHAIN AMINO ACID TRANSPORT ATP-BINDING PROTEIN LIVF"/>
    <property type="match status" value="1"/>
</dbReference>
<keyword evidence="8" id="KW-1185">Reference proteome</keyword>
<dbReference type="InterPro" id="IPR003439">
    <property type="entry name" value="ABC_transporter-like_ATP-bd"/>
</dbReference>
<dbReference type="Pfam" id="PF00005">
    <property type="entry name" value="ABC_tran"/>
    <property type="match status" value="1"/>
</dbReference>
<dbReference type="GO" id="GO:0015658">
    <property type="term" value="F:branched-chain amino acid transmembrane transporter activity"/>
    <property type="evidence" value="ECO:0007669"/>
    <property type="project" value="TreeGrafter"/>
</dbReference>
<sequence>MLEVENLEVFYGPVQALFGVSLRVEAGEIVTLVGRNGAGKSTLLRAISGLVPACGSVRFAGEELLGRAPEQIVRRGVAHVPEGRRIFPGLTVVENLQVAAYAVGAPEARVREDVGRVLDLFPGLRARSRSYGWSLSGGEQQMLAIGRGLMARPRLLLLDEPSLGLAPLLVDELFRTIGEIRSAGTAVLLAEQNAAMALALADRAYVLENGRITREGPGSELLQDEGVIAAYLGGGA</sequence>